<evidence type="ECO:0000313" key="2">
    <source>
        <dbReference type="Proteomes" id="UP000030152"/>
    </source>
</evidence>
<dbReference type="eggNOG" id="ENOG5030RCP">
    <property type="taxonomic scope" value="Bacteria"/>
</dbReference>
<dbReference type="Proteomes" id="UP000030152">
    <property type="component" value="Unassembled WGS sequence"/>
</dbReference>
<name>A0A0A2M2W6_9FLAO</name>
<dbReference type="AlphaFoldDB" id="A0A0A2M2W6"/>
<sequence>MEYSFSNQKRDDALNALSYEKAAAEIENDTKQTEELSCSLQLKNLLITNLKLLKFNDISAILLF</sequence>
<accession>A0A0A2M2W6</accession>
<dbReference type="OrthoDB" id="9992437at2"/>
<protein>
    <submittedName>
        <fullName evidence="1">Uncharacterized protein</fullName>
    </submittedName>
</protein>
<dbReference type="STRING" id="1121895.GCA_000378485_03014"/>
<keyword evidence="2" id="KW-1185">Reference proteome</keyword>
<gene>
    <name evidence="1" type="ORF">Q765_10265</name>
</gene>
<organism evidence="1 2">
    <name type="scientific">Flavobacterium rivuli WB 3.3-2 = DSM 21788</name>
    <dbReference type="NCBI Taxonomy" id="1121895"/>
    <lineage>
        <taxon>Bacteria</taxon>
        <taxon>Pseudomonadati</taxon>
        <taxon>Bacteroidota</taxon>
        <taxon>Flavobacteriia</taxon>
        <taxon>Flavobacteriales</taxon>
        <taxon>Flavobacteriaceae</taxon>
        <taxon>Flavobacterium</taxon>
    </lineage>
</organism>
<reference evidence="1 2" key="1">
    <citation type="submission" date="2013-09" db="EMBL/GenBank/DDBJ databases">
        <authorList>
            <person name="Zeng Z."/>
            <person name="Chen C."/>
        </authorList>
    </citation>
    <scope>NUCLEOTIDE SEQUENCE [LARGE SCALE GENOMIC DNA]</scope>
    <source>
        <strain evidence="1 2">WB 3.3-2</strain>
    </source>
</reference>
<dbReference type="RefSeq" id="WP_020214178.1">
    <property type="nucleotide sequence ID" value="NZ_JRLX01000009.1"/>
</dbReference>
<dbReference type="EMBL" id="JRLX01000009">
    <property type="protein sequence ID" value="KGO86599.1"/>
    <property type="molecule type" value="Genomic_DNA"/>
</dbReference>
<comment type="caution">
    <text evidence="1">The sequence shown here is derived from an EMBL/GenBank/DDBJ whole genome shotgun (WGS) entry which is preliminary data.</text>
</comment>
<evidence type="ECO:0000313" key="1">
    <source>
        <dbReference type="EMBL" id="KGO86599.1"/>
    </source>
</evidence>
<proteinExistence type="predicted"/>